<evidence type="ECO:0000259" key="2">
    <source>
        <dbReference type="PROSITE" id="PS50206"/>
    </source>
</evidence>
<evidence type="ECO:0000313" key="5">
    <source>
        <dbReference type="Proteomes" id="UP000014760"/>
    </source>
</evidence>
<keyword evidence="1" id="KW-0677">Repeat</keyword>
<dbReference type="PROSITE" id="PS50206">
    <property type="entry name" value="RHODANESE_3"/>
    <property type="match status" value="2"/>
</dbReference>
<evidence type="ECO:0000313" key="3">
    <source>
        <dbReference type="EMBL" id="ELT93296.1"/>
    </source>
</evidence>
<dbReference type="PANTHER" id="PTHR43855:SF1">
    <property type="entry name" value="THIOSULFATE SULFURTRANSFERASE"/>
    <property type="match status" value="1"/>
</dbReference>
<reference evidence="4" key="3">
    <citation type="submission" date="2015-06" db="UniProtKB">
        <authorList>
            <consortium name="EnsemblMetazoa"/>
        </authorList>
    </citation>
    <scope>IDENTIFICATION</scope>
</reference>
<dbReference type="CDD" id="cd01449">
    <property type="entry name" value="TST_Repeat_2"/>
    <property type="match status" value="1"/>
</dbReference>
<feature type="domain" description="Rhodanese" evidence="2">
    <location>
        <begin position="18"/>
        <end position="81"/>
    </location>
</feature>
<dbReference type="AlphaFoldDB" id="R7TP78"/>
<dbReference type="InterPro" id="IPR036873">
    <property type="entry name" value="Rhodanese-like_dom_sf"/>
</dbReference>
<dbReference type="STRING" id="283909.R7TP78"/>
<reference evidence="5" key="1">
    <citation type="submission" date="2012-12" db="EMBL/GenBank/DDBJ databases">
        <authorList>
            <person name="Hellsten U."/>
            <person name="Grimwood J."/>
            <person name="Chapman J.A."/>
            <person name="Shapiro H."/>
            <person name="Aerts A."/>
            <person name="Otillar R.P."/>
            <person name="Terry A.Y."/>
            <person name="Boore J.L."/>
            <person name="Simakov O."/>
            <person name="Marletaz F."/>
            <person name="Cho S.-J."/>
            <person name="Edsinger-Gonzales E."/>
            <person name="Havlak P."/>
            <person name="Kuo D.-H."/>
            <person name="Larsson T."/>
            <person name="Lv J."/>
            <person name="Arendt D."/>
            <person name="Savage R."/>
            <person name="Osoegawa K."/>
            <person name="de Jong P."/>
            <person name="Lindberg D.R."/>
            <person name="Seaver E.C."/>
            <person name="Weisblat D.A."/>
            <person name="Putnam N.H."/>
            <person name="Grigoriev I.V."/>
            <person name="Rokhsar D.S."/>
        </authorList>
    </citation>
    <scope>NUCLEOTIDE SEQUENCE</scope>
    <source>
        <strain evidence="5">I ESC-2004</strain>
    </source>
</reference>
<dbReference type="EMBL" id="KB309792">
    <property type="protein sequence ID" value="ELT93296.1"/>
    <property type="molecule type" value="Genomic_DNA"/>
</dbReference>
<accession>R7TP78</accession>
<dbReference type="InterPro" id="IPR051126">
    <property type="entry name" value="Thiosulfate_sulfurtransferase"/>
</dbReference>
<reference evidence="3 5" key="2">
    <citation type="journal article" date="2013" name="Nature">
        <title>Insights into bilaterian evolution from three spiralian genomes.</title>
        <authorList>
            <person name="Simakov O."/>
            <person name="Marletaz F."/>
            <person name="Cho S.J."/>
            <person name="Edsinger-Gonzales E."/>
            <person name="Havlak P."/>
            <person name="Hellsten U."/>
            <person name="Kuo D.H."/>
            <person name="Larsson T."/>
            <person name="Lv J."/>
            <person name="Arendt D."/>
            <person name="Savage R."/>
            <person name="Osoegawa K."/>
            <person name="de Jong P."/>
            <person name="Grimwood J."/>
            <person name="Chapman J.A."/>
            <person name="Shapiro H."/>
            <person name="Aerts A."/>
            <person name="Otillar R.P."/>
            <person name="Terry A.Y."/>
            <person name="Boore J.L."/>
            <person name="Grigoriev I.V."/>
            <person name="Lindberg D.R."/>
            <person name="Seaver E.C."/>
            <person name="Weisblat D.A."/>
            <person name="Putnam N.H."/>
            <person name="Rokhsar D.S."/>
        </authorList>
    </citation>
    <scope>NUCLEOTIDE SEQUENCE</scope>
    <source>
        <strain evidence="3 5">I ESC-2004</strain>
    </source>
</reference>
<evidence type="ECO:0000313" key="4">
    <source>
        <dbReference type="EnsemblMetazoa" id="CapteP132525"/>
    </source>
</evidence>
<dbReference type="InterPro" id="IPR001763">
    <property type="entry name" value="Rhodanese-like_dom"/>
</dbReference>
<gene>
    <name evidence="3" type="ORF">CAPTEDRAFT_132525</name>
</gene>
<keyword evidence="5" id="KW-1185">Reference proteome</keyword>
<dbReference type="SUPFAM" id="SSF52821">
    <property type="entry name" value="Rhodanese/Cell cycle control phosphatase"/>
    <property type="match status" value="2"/>
</dbReference>
<name>R7TP78_CAPTE</name>
<organism evidence="3">
    <name type="scientific">Capitella teleta</name>
    <name type="common">Polychaete worm</name>
    <dbReference type="NCBI Taxonomy" id="283909"/>
    <lineage>
        <taxon>Eukaryota</taxon>
        <taxon>Metazoa</taxon>
        <taxon>Spiralia</taxon>
        <taxon>Lophotrochozoa</taxon>
        <taxon>Annelida</taxon>
        <taxon>Polychaeta</taxon>
        <taxon>Sedentaria</taxon>
        <taxon>Scolecida</taxon>
        <taxon>Capitellidae</taxon>
        <taxon>Capitella</taxon>
    </lineage>
</organism>
<dbReference type="SMART" id="SM00450">
    <property type="entry name" value="RHOD"/>
    <property type="match status" value="1"/>
</dbReference>
<dbReference type="Gene3D" id="3.40.250.10">
    <property type="entry name" value="Rhodanese-like domain"/>
    <property type="match status" value="2"/>
</dbReference>
<dbReference type="OrthoDB" id="566238at2759"/>
<dbReference type="PANTHER" id="PTHR43855">
    <property type="entry name" value="THIOSULFATE SULFURTRANSFERASE"/>
    <property type="match status" value="1"/>
</dbReference>
<feature type="domain" description="Rhodanese" evidence="2">
    <location>
        <begin position="111"/>
        <end position="223"/>
    </location>
</feature>
<dbReference type="Pfam" id="PF00581">
    <property type="entry name" value="Rhodanese"/>
    <property type="match status" value="2"/>
</dbReference>
<proteinExistence type="predicted"/>
<dbReference type="EMBL" id="AMQN01029873">
    <property type="status" value="NOT_ANNOTATED_CDS"/>
    <property type="molecule type" value="Genomic_DNA"/>
</dbReference>
<dbReference type="OMA" id="RSFKEWK"/>
<evidence type="ECO:0000256" key="1">
    <source>
        <dbReference type="ARBA" id="ARBA00022737"/>
    </source>
</evidence>
<dbReference type="EnsemblMetazoa" id="CapteT132525">
    <property type="protein sequence ID" value="CapteP132525"/>
    <property type="gene ID" value="CapteG132525"/>
</dbReference>
<dbReference type="HOGENOM" id="CLU_031618_3_1_1"/>
<protein>
    <recommendedName>
        <fullName evidence="2">Rhodanese domain-containing protein</fullName>
    </recommendedName>
</protein>
<sequence>MDGKVGSETWGTVLKNPALEGQIQKLGLDSTDNIVIYADANQGWGEDGRIAWSLRVAGLKNVRILDGGYNYWKEKGLKTTIIPTLFNTRSDFEIIRRDDSSTINTKALYTDYAQFRVIDSRSSEEYHGQKDLGEVRKGHLPGAVSLPFQQLLMSDGTLKSFDEINQILSEHDIKKTSPIVVYCTAGIRSAYMVMVLKAAGYTNVRNYTPSFYHWAALSYTPIE</sequence>
<dbReference type="Proteomes" id="UP000014760">
    <property type="component" value="Unassembled WGS sequence"/>
</dbReference>